<proteinExistence type="predicted"/>
<feature type="non-terminal residue" evidence="1">
    <location>
        <position position="251"/>
    </location>
</feature>
<dbReference type="EMBL" id="UINC01192529">
    <property type="protein sequence ID" value="SVE07723.1"/>
    <property type="molecule type" value="Genomic_DNA"/>
</dbReference>
<dbReference type="AlphaFoldDB" id="A0A383AJG8"/>
<gene>
    <name evidence="1" type="ORF">METZ01_LOCUS460577</name>
</gene>
<feature type="non-terminal residue" evidence="1">
    <location>
        <position position="1"/>
    </location>
</feature>
<name>A0A383AJG8_9ZZZZ</name>
<organism evidence="1">
    <name type="scientific">marine metagenome</name>
    <dbReference type="NCBI Taxonomy" id="408172"/>
    <lineage>
        <taxon>unclassified sequences</taxon>
        <taxon>metagenomes</taxon>
        <taxon>ecological metagenomes</taxon>
    </lineage>
</organism>
<reference evidence="1" key="1">
    <citation type="submission" date="2018-05" db="EMBL/GenBank/DDBJ databases">
        <authorList>
            <person name="Lanie J.A."/>
            <person name="Ng W.-L."/>
            <person name="Kazmierczak K.M."/>
            <person name="Andrzejewski T.M."/>
            <person name="Davidsen T.M."/>
            <person name="Wayne K.J."/>
            <person name="Tettelin H."/>
            <person name="Glass J.I."/>
            <person name="Rusch D."/>
            <person name="Podicherti R."/>
            <person name="Tsui H.-C.T."/>
            <person name="Winkler M.E."/>
        </authorList>
    </citation>
    <scope>NUCLEOTIDE SEQUENCE</scope>
</reference>
<accession>A0A383AJG8</accession>
<sequence>HNVTTNGSTTLASAGTSFITDGIKSGDVIVTAGGESLRVLNVTSSSSILLAAAASGSESGVAATLRKPPTEGMASVPGGNVLNTNVFGVSEAESLAGGDNLTSVGVSATTLGTQSYIGGNTYNGSAPTVTVAAPTIRTIATSMVSTANETITQTAHGMRTGTKLTYQDGSGTALAGLSDNTAYYVIYASADTIKLASSLSNANAGTAINLTGTGNNAQTFQGDTATATATVTSGAVTSVAVATVGSDYQSD</sequence>
<evidence type="ECO:0000313" key="1">
    <source>
        <dbReference type="EMBL" id="SVE07723.1"/>
    </source>
</evidence>
<protein>
    <submittedName>
        <fullName evidence="1">Uncharacterized protein</fullName>
    </submittedName>
</protein>